<keyword evidence="2" id="KW-1185">Reference proteome</keyword>
<proteinExistence type="predicted"/>
<protein>
    <submittedName>
        <fullName evidence="1">Uncharacterized protein</fullName>
    </submittedName>
</protein>
<evidence type="ECO:0000313" key="2">
    <source>
        <dbReference type="Proteomes" id="UP000078046"/>
    </source>
</evidence>
<dbReference type="Proteomes" id="UP000078046">
    <property type="component" value="Unassembled WGS sequence"/>
</dbReference>
<dbReference type="AlphaFoldDB" id="A0A177AQB6"/>
<accession>A0A177AQB6</accession>
<name>A0A177AQB6_9BILA</name>
<evidence type="ECO:0000313" key="1">
    <source>
        <dbReference type="EMBL" id="OAF64195.1"/>
    </source>
</evidence>
<dbReference type="EMBL" id="LWCA01002033">
    <property type="protein sequence ID" value="OAF64195.1"/>
    <property type="molecule type" value="Genomic_DNA"/>
</dbReference>
<organism evidence="1 2">
    <name type="scientific">Intoshia linei</name>
    <dbReference type="NCBI Taxonomy" id="1819745"/>
    <lineage>
        <taxon>Eukaryota</taxon>
        <taxon>Metazoa</taxon>
        <taxon>Spiralia</taxon>
        <taxon>Lophotrochozoa</taxon>
        <taxon>Mesozoa</taxon>
        <taxon>Orthonectida</taxon>
        <taxon>Rhopaluridae</taxon>
        <taxon>Intoshia</taxon>
    </lineage>
</organism>
<feature type="non-terminal residue" evidence="1">
    <location>
        <position position="490"/>
    </location>
</feature>
<gene>
    <name evidence="1" type="ORF">A3Q56_08102</name>
</gene>
<comment type="caution">
    <text evidence="1">The sequence shown here is derived from an EMBL/GenBank/DDBJ whole genome shotgun (WGS) entry which is preliminary data.</text>
</comment>
<reference evidence="1 2" key="1">
    <citation type="submission" date="2016-04" db="EMBL/GenBank/DDBJ databases">
        <title>The genome of Intoshia linei affirms orthonectids as highly simplified spiralians.</title>
        <authorList>
            <person name="Mikhailov K.V."/>
            <person name="Slusarev G.S."/>
            <person name="Nikitin M.A."/>
            <person name="Logacheva M.D."/>
            <person name="Penin A."/>
            <person name="Aleoshin V."/>
            <person name="Panchin Y.V."/>
        </authorList>
    </citation>
    <scope>NUCLEOTIDE SEQUENCE [LARGE SCALE GENOMIC DNA]</scope>
    <source>
        <strain evidence="1">Intl2013</strain>
        <tissue evidence="1">Whole animal</tissue>
    </source>
</reference>
<sequence>FKNFKDKIIDGIKLEDRKVILKEENDRQEAFLKIDLRNEELQKIIKGLIKRKKHSLILSKQQKQEIKNEAFENYFKSLFDLPGKVVLKDEKEVETKSITIVHSMHDVCKLLVKHKKNDDSCSDGFFPKSKKMKFNLMNVFVPNSTFTRKFMDKEAIIPKAIDNIEEYVPPKVPTPPIDEDGCIELSVIEKMRANSKASFLEKTRKAILNRKFEQEQKELEESVKKKSVSELSSESSTMRDIYNSNQDKNTIADKINQIVDKSQSMLMSEINIEIEVPEEKIAIKPVLRKKMTMSRSKSIKVVKFVANATIAATDHKMNQKLKILQKVKDISSLAEIPEIESKIEMFNKPNIELPQLPETFVKLLSQTWFRDIFPFITINTIIPPYKDSILIDYIKKCLEDCQIKFKIEIIDFIIYLNQVKFDISLLYDDLYNQIYNTKSIQLLNKFPALMESWALFLKKYIDVLKIRNEFDKRFYTIILSLYIGYDSKLI</sequence>
<feature type="non-terminal residue" evidence="1">
    <location>
        <position position="1"/>
    </location>
</feature>